<accession>A0A7W4TMQ4</accession>
<dbReference type="InterPro" id="IPR000100">
    <property type="entry name" value="RNase_P"/>
</dbReference>
<dbReference type="GO" id="GO:0030677">
    <property type="term" value="C:ribonuclease P complex"/>
    <property type="evidence" value="ECO:0007669"/>
    <property type="project" value="TreeGrafter"/>
</dbReference>
<dbReference type="Gene3D" id="3.30.230.10">
    <property type="match status" value="1"/>
</dbReference>
<dbReference type="GO" id="GO:0001682">
    <property type="term" value="P:tRNA 5'-leader removal"/>
    <property type="evidence" value="ECO:0007669"/>
    <property type="project" value="UniProtKB-UniRule"/>
</dbReference>
<sequence>MLSAEHRLRHKDDFTVALKNGARAGTRRLVLHWAVTDRAHPTRVGFVVSKAVGGSVVRHRTQRRLRHVVAGRLTTLPALGGLLVVRALPAAGTATSAELAVDVDRGLRRLGLVATGAGDG</sequence>
<dbReference type="NCBIfam" id="TIGR00188">
    <property type="entry name" value="rnpA"/>
    <property type="match status" value="1"/>
</dbReference>
<keyword evidence="1 6" id="KW-0819">tRNA processing</keyword>
<dbReference type="SUPFAM" id="SSF54211">
    <property type="entry name" value="Ribosomal protein S5 domain 2-like"/>
    <property type="match status" value="1"/>
</dbReference>
<proteinExistence type="inferred from homology"/>
<dbReference type="PANTHER" id="PTHR33992:SF1">
    <property type="entry name" value="RIBONUCLEASE P PROTEIN COMPONENT"/>
    <property type="match status" value="1"/>
</dbReference>
<evidence type="ECO:0000313" key="8">
    <source>
        <dbReference type="EMBL" id="MBB2901378.1"/>
    </source>
</evidence>
<gene>
    <name evidence="6" type="primary">rnpA</name>
    <name evidence="8" type="ORF">FHR75_002166</name>
</gene>
<reference evidence="8 9" key="2">
    <citation type="submission" date="2020-08" db="EMBL/GenBank/DDBJ databases">
        <authorList>
            <person name="Partida-Martinez L."/>
            <person name="Huntemann M."/>
            <person name="Clum A."/>
            <person name="Wang J."/>
            <person name="Palaniappan K."/>
            <person name="Ritter S."/>
            <person name="Chen I.-M."/>
            <person name="Stamatis D."/>
            <person name="Reddy T."/>
            <person name="O'Malley R."/>
            <person name="Daum C."/>
            <person name="Shapiro N."/>
            <person name="Ivanova N."/>
            <person name="Kyrpides N."/>
            <person name="Woyke T."/>
        </authorList>
    </citation>
    <scope>NUCLEOTIDE SEQUENCE [LARGE SCALE GENOMIC DNA]</scope>
    <source>
        <strain evidence="8 9">AS2.23</strain>
    </source>
</reference>
<dbReference type="InterPro" id="IPR020568">
    <property type="entry name" value="Ribosomal_Su5_D2-typ_SF"/>
</dbReference>
<dbReference type="Pfam" id="PF00825">
    <property type="entry name" value="Ribonuclease_P"/>
    <property type="match status" value="1"/>
</dbReference>
<keyword evidence="2 6" id="KW-0540">Nuclease</keyword>
<evidence type="ECO:0000256" key="1">
    <source>
        <dbReference type="ARBA" id="ARBA00022694"/>
    </source>
</evidence>
<dbReference type="PANTHER" id="PTHR33992">
    <property type="entry name" value="RIBONUCLEASE P PROTEIN COMPONENT"/>
    <property type="match status" value="1"/>
</dbReference>
<evidence type="ECO:0000256" key="3">
    <source>
        <dbReference type="ARBA" id="ARBA00022759"/>
    </source>
</evidence>
<dbReference type="GO" id="GO:0004526">
    <property type="term" value="F:ribonuclease P activity"/>
    <property type="evidence" value="ECO:0007669"/>
    <property type="project" value="UniProtKB-UniRule"/>
</dbReference>
<keyword evidence="5 6" id="KW-0694">RNA-binding</keyword>
<dbReference type="RefSeq" id="WP_183391315.1">
    <property type="nucleotide sequence ID" value="NZ_JACHVY010000001.1"/>
</dbReference>
<comment type="subunit">
    <text evidence="6">Consists of a catalytic RNA component (M1 or rnpB) and a protein subunit.</text>
</comment>
<dbReference type="HAMAP" id="MF_00227">
    <property type="entry name" value="RNase_P"/>
    <property type="match status" value="1"/>
</dbReference>
<evidence type="ECO:0000256" key="5">
    <source>
        <dbReference type="ARBA" id="ARBA00022884"/>
    </source>
</evidence>
<comment type="function">
    <text evidence="6">RNaseP catalyzes the removal of the 5'-leader sequence from pre-tRNA to produce the mature 5'-terminus. It can also cleave other RNA substrates such as 4.5S RNA. The protein component plays an auxiliary but essential role in vivo by binding to the 5'-leader sequence and broadening the substrate specificity of the ribozyme.</text>
</comment>
<evidence type="ECO:0000256" key="7">
    <source>
        <dbReference type="NCBIfam" id="TIGR00188"/>
    </source>
</evidence>
<evidence type="ECO:0000256" key="2">
    <source>
        <dbReference type="ARBA" id="ARBA00022722"/>
    </source>
</evidence>
<dbReference type="InterPro" id="IPR014721">
    <property type="entry name" value="Ribsml_uS5_D2-typ_fold_subgr"/>
</dbReference>
<dbReference type="Proteomes" id="UP000533269">
    <property type="component" value="Unassembled WGS sequence"/>
</dbReference>
<keyword evidence="4 6" id="KW-0378">Hydrolase</keyword>
<dbReference type="AlphaFoldDB" id="A0A7W4TMQ4"/>
<dbReference type="GO" id="GO:0042781">
    <property type="term" value="F:3'-tRNA processing endoribonuclease activity"/>
    <property type="evidence" value="ECO:0007669"/>
    <property type="project" value="TreeGrafter"/>
</dbReference>
<comment type="catalytic activity">
    <reaction evidence="6">
        <text>Endonucleolytic cleavage of RNA, removing 5'-extranucleotides from tRNA precursor.</text>
        <dbReference type="EC" id="3.1.26.5"/>
    </reaction>
</comment>
<name>A0A7W4TMQ4_KINRA</name>
<evidence type="ECO:0000313" key="9">
    <source>
        <dbReference type="Proteomes" id="UP000533269"/>
    </source>
</evidence>
<reference evidence="8 9" key="1">
    <citation type="submission" date="2020-08" db="EMBL/GenBank/DDBJ databases">
        <title>The Agave Microbiome: Exploring the role of microbial communities in plant adaptations to desert environments.</title>
        <authorList>
            <person name="Partida-Martinez L.P."/>
        </authorList>
    </citation>
    <scope>NUCLEOTIDE SEQUENCE [LARGE SCALE GENOMIC DNA]</scope>
    <source>
        <strain evidence="8 9">AS2.23</strain>
    </source>
</reference>
<comment type="caution">
    <text evidence="8">The sequence shown here is derived from an EMBL/GenBank/DDBJ whole genome shotgun (WGS) entry which is preliminary data.</text>
</comment>
<keyword evidence="3 6" id="KW-0255">Endonuclease</keyword>
<dbReference type="GO" id="GO:0000049">
    <property type="term" value="F:tRNA binding"/>
    <property type="evidence" value="ECO:0007669"/>
    <property type="project" value="UniProtKB-UniRule"/>
</dbReference>
<dbReference type="EMBL" id="JACHVY010000001">
    <property type="protein sequence ID" value="MBB2901378.1"/>
    <property type="molecule type" value="Genomic_DNA"/>
</dbReference>
<comment type="similarity">
    <text evidence="6">Belongs to the RnpA family.</text>
</comment>
<dbReference type="EC" id="3.1.26.5" evidence="6 7"/>
<protein>
    <recommendedName>
        <fullName evidence="6 7">Ribonuclease P protein component</fullName>
        <shortName evidence="6">RNase P protein</shortName>
        <shortName evidence="6">RNaseP protein</shortName>
        <ecNumber evidence="6 7">3.1.26.5</ecNumber>
    </recommendedName>
    <alternativeName>
        <fullName evidence="6">Protein C5</fullName>
    </alternativeName>
</protein>
<evidence type="ECO:0000256" key="4">
    <source>
        <dbReference type="ARBA" id="ARBA00022801"/>
    </source>
</evidence>
<evidence type="ECO:0000256" key="6">
    <source>
        <dbReference type="HAMAP-Rule" id="MF_00227"/>
    </source>
</evidence>
<organism evidence="8 9">
    <name type="scientific">Kineococcus radiotolerans</name>
    <dbReference type="NCBI Taxonomy" id="131568"/>
    <lineage>
        <taxon>Bacteria</taxon>
        <taxon>Bacillati</taxon>
        <taxon>Actinomycetota</taxon>
        <taxon>Actinomycetes</taxon>
        <taxon>Kineosporiales</taxon>
        <taxon>Kineosporiaceae</taxon>
        <taxon>Kineococcus</taxon>
    </lineage>
</organism>